<protein>
    <recommendedName>
        <fullName evidence="5">BZIP domain-containing protein</fullName>
    </recommendedName>
</protein>
<gene>
    <name evidence="3" type="ORF">F8M41_001994</name>
</gene>
<evidence type="ECO:0000256" key="2">
    <source>
        <dbReference type="SAM" id="MobiDB-lite"/>
    </source>
</evidence>
<proteinExistence type="predicted"/>
<feature type="compositionally biased region" description="Polar residues" evidence="2">
    <location>
        <begin position="1"/>
        <end position="24"/>
    </location>
</feature>
<evidence type="ECO:0000256" key="1">
    <source>
        <dbReference type="SAM" id="Coils"/>
    </source>
</evidence>
<dbReference type="AlphaFoldDB" id="A0A8H4A8T6"/>
<organism evidence="3 4">
    <name type="scientific">Gigaspora margarita</name>
    <dbReference type="NCBI Taxonomy" id="4874"/>
    <lineage>
        <taxon>Eukaryota</taxon>
        <taxon>Fungi</taxon>
        <taxon>Fungi incertae sedis</taxon>
        <taxon>Mucoromycota</taxon>
        <taxon>Glomeromycotina</taxon>
        <taxon>Glomeromycetes</taxon>
        <taxon>Diversisporales</taxon>
        <taxon>Gigasporaceae</taxon>
        <taxon>Gigaspora</taxon>
    </lineage>
</organism>
<reference evidence="3 4" key="1">
    <citation type="journal article" date="2019" name="Environ. Microbiol.">
        <title>At the nexus of three kingdoms: the genome of the mycorrhizal fungus Gigaspora margarita provides insights into plant, endobacterial and fungal interactions.</title>
        <authorList>
            <person name="Venice F."/>
            <person name="Ghignone S."/>
            <person name="Salvioli di Fossalunga A."/>
            <person name="Amselem J."/>
            <person name="Novero M."/>
            <person name="Xianan X."/>
            <person name="Sedzielewska Toro K."/>
            <person name="Morin E."/>
            <person name="Lipzen A."/>
            <person name="Grigoriev I.V."/>
            <person name="Henrissat B."/>
            <person name="Martin F.M."/>
            <person name="Bonfante P."/>
        </authorList>
    </citation>
    <scope>NUCLEOTIDE SEQUENCE [LARGE SCALE GENOMIC DNA]</scope>
    <source>
        <strain evidence="3 4">BEG34</strain>
    </source>
</reference>
<feature type="coiled-coil region" evidence="1">
    <location>
        <begin position="204"/>
        <end position="238"/>
    </location>
</feature>
<dbReference type="OrthoDB" id="10557227at2759"/>
<comment type="caution">
    <text evidence="3">The sequence shown here is derived from an EMBL/GenBank/DDBJ whole genome shotgun (WGS) entry which is preliminary data.</text>
</comment>
<sequence length="312" mass="34384">MSSADFSRATTPNYDSAPNSSSMPVNGYGYDEDMTGSIVITNIHNHSASDSTIIANNIPRMNFSPASPVCANSSAIVNNGYYVNTNRLNPSISSSANNGIPFHSGDTTLSVTNYTNFMNNLNNNASTFNGPLFGSGDAISSPNGDTNYMDNPNPSSSTNNGTLLSTGDTNCMNTGSLNRNASATSVISADEKKKKKKECNIRYRAKKKSEIEQSAAKIKELEKTIEDLKNENSKLWSILNQFKEFLNFEVAQFGVRINRFKEILNFEIAQLGDHIINRFKEFLNLEVTQLGDRIIGFINFEVTQLGNRYKSR</sequence>
<feature type="region of interest" description="Disordered" evidence="2">
    <location>
        <begin position="1"/>
        <end position="27"/>
    </location>
</feature>
<dbReference type="Proteomes" id="UP000439903">
    <property type="component" value="Unassembled WGS sequence"/>
</dbReference>
<accession>A0A8H4A8T6</accession>
<keyword evidence="1" id="KW-0175">Coiled coil</keyword>
<dbReference type="EMBL" id="WTPW01001169">
    <property type="protein sequence ID" value="KAF0451683.1"/>
    <property type="molecule type" value="Genomic_DNA"/>
</dbReference>
<dbReference type="Gene3D" id="1.20.5.170">
    <property type="match status" value="1"/>
</dbReference>
<name>A0A8H4A8T6_GIGMA</name>
<evidence type="ECO:0000313" key="4">
    <source>
        <dbReference type="Proteomes" id="UP000439903"/>
    </source>
</evidence>
<evidence type="ECO:0000313" key="3">
    <source>
        <dbReference type="EMBL" id="KAF0451683.1"/>
    </source>
</evidence>
<keyword evidence="4" id="KW-1185">Reference proteome</keyword>
<evidence type="ECO:0008006" key="5">
    <source>
        <dbReference type="Google" id="ProtNLM"/>
    </source>
</evidence>